<keyword evidence="1" id="KW-1133">Transmembrane helix</keyword>
<gene>
    <name evidence="2" type="ORF">PMACD_LOCUS7524</name>
</gene>
<protein>
    <submittedName>
        <fullName evidence="2">Uncharacterized protein</fullName>
    </submittedName>
</protein>
<keyword evidence="1" id="KW-0472">Membrane</keyword>
<evidence type="ECO:0000256" key="1">
    <source>
        <dbReference type="SAM" id="Phobius"/>
    </source>
</evidence>
<accession>A0A821SA81</accession>
<proteinExistence type="predicted"/>
<name>A0A821SA81_9NEOP</name>
<keyword evidence="1" id="KW-0812">Transmembrane</keyword>
<organism evidence="2 3">
    <name type="scientific">Pieris macdunnoughi</name>
    <dbReference type="NCBI Taxonomy" id="345717"/>
    <lineage>
        <taxon>Eukaryota</taxon>
        <taxon>Metazoa</taxon>
        <taxon>Ecdysozoa</taxon>
        <taxon>Arthropoda</taxon>
        <taxon>Hexapoda</taxon>
        <taxon>Insecta</taxon>
        <taxon>Pterygota</taxon>
        <taxon>Neoptera</taxon>
        <taxon>Endopterygota</taxon>
        <taxon>Lepidoptera</taxon>
        <taxon>Glossata</taxon>
        <taxon>Ditrysia</taxon>
        <taxon>Papilionoidea</taxon>
        <taxon>Pieridae</taxon>
        <taxon>Pierinae</taxon>
        <taxon>Pieris</taxon>
    </lineage>
</organism>
<keyword evidence="3" id="KW-1185">Reference proteome</keyword>
<comment type="caution">
    <text evidence="2">The sequence shown here is derived from an EMBL/GenBank/DDBJ whole genome shotgun (WGS) entry which is preliminary data.</text>
</comment>
<dbReference type="EMBL" id="CAJOBZ010000018">
    <property type="protein sequence ID" value="CAF4856490.1"/>
    <property type="molecule type" value="Genomic_DNA"/>
</dbReference>
<feature type="transmembrane region" description="Helical" evidence="1">
    <location>
        <begin position="21"/>
        <end position="40"/>
    </location>
</feature>
<reference evidence="2" key="1">
    <citation type="submission" date="2021-02" db="EMBL/GenBank/DDBJ databases">
        <authorList>
            <person name="Steward A R."/>
        </authorList>
    </citation>
    <scope>NUCLEOTIDE SEQUENCE</scope>
</reference>
<evidence type="ECO:0000313" key="2">
    <source>
        <dbReference type="EMBL" id="CAF4856490.1"/>
    </source>
</evidence>
<dbReference type="AlphaFoldDB" id="A0A821SA81"/>
<sequence length="89" mass="9660">MTAAARRLSPAQRAHLEPPRAAVTGLLAVAAAAAAEYAVYDAPHADLRYPPFDQTSPRMYLFTLSDAQMVLSARSLTAIPLSEHTIMYM</sequence>
<dbReference type="Proteomes" id="UP000663880">
    <property type="component" value="Unassembled WGS sequence"/>
</dbReference>
<evidence type="ECO:0000313" key="3">
    <source>
        <dbReference type="Proteomes" id="UP000663880"/>
    </source>
</evidence>